<dbReference type="Proteomes" id="UP001321481">
    <property type="component" value="Unassembled WGS sequence"/>
</dbReference>
<keyword evidence="3" id="KW-0255">Endonuclease</keyword>
<dbReference type="GO" id="GO:0004519">
    <property type="term" value="F:endonuclease activity"/>
    <property type="evidence" value="ECO:0007669"/>
    <property type="project" value="UniProtKB-KW"/>
</dbReference>
<dbReference type="Gene3D" id="3.60.10.10">
    <property type="entry name" value="Endonuclease/exonuclease/phosphatase"/>
    <property type="match status" value="1"/>
</dbReference>
<name>A0ABT6ZE85_9MICO</name>
<dbReference type="EMBL" id="JASJND010000005">
    <property type="protein sequence ID" value="MDJ1114476.1"/>
    <property type="molecule type" value="Genomic_DNA"/>
</dbReference>
<dbReference type="PANTHER" id="PTHR14859">
    <property type="entry name" value="CALCOFLUOR WHITE HYPERSENSITIVE PROTEIN PRECURSOR"/>
    <property type="match status" value="1"/>
</dbReference>
<evidence type="ECO:0000259" key="2">
    <source>
        <dbReference type="Pfam" id="PF03372"/>
    </source>
</evidence>
<keyword evidence="1" id="KW-0732">Signal</keyword>
<keyword evidence="3" id="KW-0540">Nuclease</keyword>
<gene>
    <name evidence="3" type="ORF">QNI14_08420</name>
</gene>
<organism evidence="3 4">
    <name type="scientific">Microbacterium dauci</name>
    <dbReference type="NCBI Taxonomy" id="3048008"/>
    <lineage>
        <taxon>Bacteria</taxon>
        <taxon>Bacillati</taxon>
        <taxon>Actinomycetota</taxon>
        <taxon>Actinomycetes</taxon>
        <taxon>Micrococcales</taxon>
        <taxon>Microbacteriaceae</taxon>
        <taxon>Microbacterium</taxon>
    </lineage>
</organism>
<feature type="domain" description="Endonuclease/exonuclease/phosphatase" evidence="2">
    <location>
        <begin position="36"/>
        <end position="295"/>
    </location>
</feature>
<keyword evidence="3" id="KW-0378">Hydrolase</keyword>
<dbReference type="SUPFAM" id="SSF56219">
    <property type="entry name" value="DNase I-like"/>
    <property type="match status" value="1"/>
</dbReference>
<dbReference type="InterPro" id="IPR051916">
    <property type="entry name" value="GPI-anchor_lipid_remodeler"/>
</dbReference>
<dbReference type="RefSeq" id="WP_283716097.1">
    <property type="nucleotide sequence ID" value="NZ_JASJND010000005.1"/>
</dbReference>
<sequence length="412" mass="43579">MNTPARLLTISAALAVALSTPVIPAAASDPPVLRVMQWNIQGAVGVDGDGRPDIERIAAVIAAEAPDIVSLNEVQQDPTDAAPYSGDQPAAFAAALTDDGYLYSSWGLAEVDLPRGEGSTTGQLILSKHPIVGETDVLKLPNENYEPGGKDRRSLLSTVIDVPGIGHVNMHATHLSTPGSAALVEDQKVQVGMVLDRIDPTAPTILAGDFNIRVTDVETQAFSQNNLMQSWIADRGMTDTWRQVRDGQDGVSMTASYGSTVGQNPDRRIDYVYASRSFEAIGGHMSTVDLQASDHVGVVMDLAFMSPENRTRTVLAGDDALAGWGQLTTTRPAHVSLSVCKNTGTAVDDGTSVRAIVRNAGGATMRTLADEGTTRGSCETASWRGRLPAGTELEVQTLSAEGVILSSRTQQF</sequence>
<evidence type="ECO:0000313" key="3">
    <source>
        <dbReference type="EMBL" id="MDJ1114476.1"/>
    </source>
</evidence>
<dbReference type="Pfam" id="PF03372">
    <property type="entry name" value="Exo_endo_phos"/>
    <property type="match status" value="1"/>
</dbReference>
<reference evidence="3 4" key="1">
    <citation type="submission" date="2023-05" db="EMBL/GenBank/DDBJ databases">
        <title>Microbacterium dauci sp.nov., Isolated from Carrot Rhizosphere Soil.</title>
        <authorList>
            <person name="Xiao Z."/>
            <person name="Zheng J."/>
        </authorList>
    </citation>
    <scope>NUCLEOTIDE SEQUENCE [LARGE SCALE GENOMIC DNA]</scope>
    <source>
        <strain evidence="3 4">LX3-4</strain>
    </source>
</reference>
<protein>
    <submittedName>
        <fullName evidence="3">Endonuclease/exonuclease/phosphatase family protein</fullName>
    </submittedName>
</protein>
<comment type="caution">
    <text evidence="3">The sequence shown here is derived from an EMBL/GenBank/DDBJ whole genome shotgun (WGS) entry which is preliminary data.</text>
</comment>
<keyword evidence="4" id="KW-1185">Reference proteome</keyword>
<accession>A0ABT6ZE85</accession>
<dbReference type="InterPro" id="IPR036691">
    <property type="entry name" value="Endo/exonu/phosph_ase_sf"/>
</dbReference>
<evidence type="ECO:0000313" key="4">
    <source>
        <dbReference type="Proteomes" id="UP001321481"/>
    </source>
</evidence>
<dbReference type="PANTHER" id="PTHR14859:SF1">
    <property type="entry name" value="PGAP2-INTERACTING PROTEIN"/>
    <property type="match status" value="1"/>
</dbReference>
<proteinExistence type="predicted"/>
<dbReference type="Pfam" id="PF22447">
    <property type="entry name" value="EEP_ig-like"/>
    <property type="match status" value="1"/>
</dbReference>
<evidence type="ECO:0000256" key="1">
    <source>
        <dbReference type="SAM" id="SignalP"/>
    </source>
</evidence>
<feature type="chain" id="PRO_5046272476" evidence="1">
    <location>
        <begin position="28"/>
        <end position="412"/>
    </location>
</feature>
<dbReference type="InterPro" id="IPR005135">
    <property type="entry name" value="Endo/exonuclease/phosphatase"/>
</dbReference>
<feature type="signal peptide" evidence="1">
    <location>
        <begin position="1"/>
        <end position="27"/>
    </location>
</feature>